<organism evidence="2 3">
    <name type="scientific">Clonostachys byssicola</name>
    <dbReference type="NCBI Taxonomy" id="160290"/>
    <lineage>
        <taxon>Eukaryota</taxon>
        <taxon>Fungi</taxon>
        <taxon>Dikarya</taxon>
        <taxon>Ascomycota</taxon>
        <taxon>Pezizomycotina</taxon>
        <taxon>Sordariomycetes</taxon>
        <taxon>Hypocreomycetidae</taxon>
        <taxon>Hypocreales</taxon>
        <taxon>Bionectriaceae</taxon>
        <taxon>Clonostachys</taxon>
    </lineage>
</organism>
<dbReference type="InterPro" id="IPR008757">
    <property type="entry name" value="Peptidase_M6-like_domain"/>
</dbReference>
<keyword evidence="1" id="KW-0732">Signal</keyword>
<reference evidence="3" key="1">
    <citation type="submission" date="2019-06" db="EMBL/GenBank/DDBJ databases">
        <authorList>
            <person name="Broberg M."/>
        </authorList>
    </citation>
    <scope>NUCLEOTIDE SEQUENCE [LARGE SCALE GENOMIC DNA]</scope>
</reference>
<evidence type="ECO:0000256" key="1">
    <source>
        <dbReference type="SAM" id="SignalP"/>
    </source>
</evidence>
<accession>A0A9N9UAY4</accession>
<name>A0A9N9UAY4_9HYPO</name>
<keyword evidence="3" id="KW-1185">Reference proteome</keyword>
<feature type="signal peptide" evidence="1">
    <location>
        <begin position="1"/>
        <end position="18"/>
    </location>
</feature>
<proteinExistence type="predicted"/>
<sequence length="666" mass="71540">MQLTAALGLGLGTVLAHAASCIPRTDPFEPLDPQKWVNPDDMTWGDFIAPPGTNWSNPSQTGSERNFHIALITLDYSDKPFVITQPAESTIFGNPQSNVADVPVADVPVFYRDLLNTPNELNQGHTLHEYWMEDSGGRFGVDLTVYGVYRMPSLSWQYGIDDWMNEGSCPVADACNVDLRTDGLGMWRKDVGDAVADSYELVFLLSSGQDESSTWQEFGQMKFAAKEDVTDDFGPPKDASSNLTNWATTRYVPWSSWAAASCIWPNAGDGSSTQAESSGMAVYAHELSHLLNIGDNYNNPYGTPLQRAYTGPWSMMSRGSFNGPGGPHSRWKIPALQGSSMGSLHTVRDKYQLGLIEESSLLRLSRSALAESGIIVARLTARSVVSDLMGLRVELGDAGDLSPACNVSNDVFCDGGGYNYYDVEVVDRMGADSFQADSGVLISKSKQVDSAPFQWVIDANPQDIELVDFVKPGGGEQMITLGDYRQLADALFHLGTGSGSQYEHVDEANKLHLYVLTRRRDADGVLSYTVGARSLEGSGASKFGVELAEGGAVAGKSRTPTTTGVYCSFELKNSGSYVAGGSHPHDVTAYAGSDIFRLDASVEGDGWKVEVPNVFVVAKYGETQTAFVAVGAGEGAVDTGVVTLTATSESDPSVKATAKCQVQKAL</sequence>
<dbReference type="OrthoDB" id="3852498at2759"/>
<dbReference type="SUPFAM" id="SSF55486">
    <property type="entry name" value="Metalloproteases ('zincins'), catalytic domain"/>
    <property type="match status" value="1"/>
</dbReference>
<reference evidence="2 3" key="2">
    <citation type="submission" date="2021-10" db="EMBL/GenBank/DDBJ databases">
        <authorList>
            <person name="Piombo E."/>
        </authorList>
    </citation>
    <scope>NUCLEOTIDE SEQUENCE [LARGE SCALE GENOMIC DNA]</scope>
</reference>
<feature type="chain" id="PRO_5040138582" description="Secreted metallopeptidase" evidence="1">
    <location>
        <begin position="19"/>
        <end position="666"/>
    </location>
</feature>
<dbReference type="GO" id="GO:0006508">
    <property type="term" value="P:proteolysis"/>
    <property type="evidence" value="ECO:0007669"/>
    <property type="project" value="InterPro"/>
</dbReference>
<dbReference type="NCBIfam" id="TIGR03296">
    <property type="entry name" value="M6dom_TIGR03296"/>
    <property type="match status" value="1"/>
</dbReference>
<evidence type="ECO:0000313" key="3">
    <source>
        <dbReference type="Proteomes" id="UP000754883"/>
    </source>
</evidence>
<dbReference type="Proteomes" id="UP000754883">
    <property type="component" value="Unassembled WGS sequence"/>
</dbReference>
<gene>
    <name evidence="2" type="ORF">CBYS24578_00007771</name>
</gene>
<protein>
    <recommendedName>
        <fullName evidence="4">Secreted metallopeptidase</fullName>
    </recommendedName>
</protein>
<dbReference type="EMBL" id="CABFNO020001405">
    <property type="protein sequence ID" value="CAG9986575.1"/>
    <property type="molecule type" value="Genomic_DNA"/>
</dbReference>
<dbReference type="AlphaFoldDB" id="A0A9N9UAY4"/>
<dbReference type="GO" id="GO:0008233">
    <property type="term" value="F:peptidase activity"/>
    <property type="evidence" value="ECO:0007669"/>
    <property type="project" value="InterPro"/>
</dbReference>
<evidence type="ECO:0000313" key="2">
    <source>
        <dbReference type="EMBL" id="CAG9986575.1"/>
    </source>
</evidence>
<comment type="caution">
    <text evidence="2">The sequence shown here is derived from an EMBL/GenBank/DDBJ whole genome shotgun (WGS) entry which is preliminary data.</text>
</comment>
<evidence type="ECO:0008006" key="4">
    <source>
        <dbReference type="Google" id="ProtNLM"/>
    </source>
</evidence>